<reference evidence="2 3" key="1">
    <citation type="submission" date="2008-07" db="EMBL/GenBank/DDBJ databases">
        <authorList>
            <person name="Tandeau de Marsac N."/>
            <person name="Ferriera S."/>
            <person name="Johnson J."/>
            <person name="Kravitz S."/>
            <person name="Beeson K."/>
            <person name="Sutton G."/>
            <person name="Rogers Y.-H."/>
            <person name="Friedman R."/>
            <person name="Frazier M."/>
            <person name="Venter J.C."/>
        </authorList>
    </citation>
    <scope>NUCLEOTIDE SEQUENCE [LARGE SCALE GENOMIC DNA]</scope>
    <source>
        <strain evidence="2 3">PCC 7420</strain>
    </source>
</reference>
<keyword evidence="3" id="KW-1185">Reference proteome</keyword>
<gene>
    <name evidence="2" type="ORF">MC7420_1465</name>
</gene>
<dbReference type="PANTHER" id="PTHR44068:SF11">
    <property type="entry name" value="GERANYL DIPHOSPHATE 2-C-METHYLTRANSFERASE"/>
    <property type="match status" value="1"/>
</dbReference>
<evidence type="ECO:0000259" key="1">
    <source>
        <dbReference type="Pfam" id="PF13649"/>
    </source>
</evidence>
<evidence type="ECO:0000313" key="3">
    <source>
        <dbReference type="Proteomes" id="UP000003835"/>
    </source>
</evidence>
<dbReference type="RefSeq" id="WP_006101254.1">
    <property type="nucleotide sequence ID" value="NZ_DS989849.1"/>
</dbReference>
<dbReference type="OrthoDB" id="9772751at2"/>
<dbReference type="STRING" id="118168.MC7420_1465"/>
<sequence>MNIFFEIHQNLPREAPGDNASTRQAFSLLTNVPPQPKILDIGCGPGMQTIELAKLTDGQIIAVDTHQPFLDELQRRALAEGVSDTINPLNQSMLSLDFAPHSFDILWSEGAIYIIGFETGLKSWQTLLKTGGYLVVSELCWLQPNPPTEVKQFWQTNYPDMKAIDDNLQLIEASGYRQIGHFVLPESSWWDNYYTPLKKRLENLRQKYSDEPQANQDIDNELQEIEIYQKYSDWYGYVFYIMQVQ</sequence>
<accession>B4VR91</accession>
<feature type="domain" description="Methyltransferase" evidence="1">
    <location>
        <begin position="38"/>
        <end position="132"/>
    </location>
</feature>
<dbReference type="Gene3D" id="3.40.50.150">
    <property type="entry name" value="Vaccinia Virus protein VP39"/>
    <property type="match status" value="1"/>
</dbReference>
<dbReference type="eggNOG" id="COG2226">
    <property type="taxonomic scope" value="Bacteria"/>
</dbReference>
<dbReference type="SUPFAM" id="SSF53335">
    <property type="entry name" value="S-adenosyl-L-methionine-dependent methyltransferases"/>
    <property type="match status" value="1"/>
</dbReference>
<protein>
    <submittedName>
        <fullName evidence="2">Methyltransferase domain family</fullName>
    </submittedName>
</protein>
<dbReference type="GO" id="GO:0032259">
    <property type="term" value="P:methylation"/>
    <property type="evidence" value="ECO:0007669"/>
    <property type="project" value="UniProtKB-KW"/>
</dbReference>
<dbReference type="HOGENOM" id="CLU_073559_0_0_3"/>
<keyword evidence="2" id="KW-0808">Transferase</keyword>
<dbReference type="InterPro" id="IPR041698">
    <property type="entry name" value="Methyltransf_25"/>
</dbReference>
<dbReference type="CDD" id="cd02440">
    <property type="entry name" value="AdoMet_MTases"/>
    <property type="match status" value="1"/>
</dbReference>
<dbReference type="GO" id="GO:0008168">
    <property type="term" value="F:methyltransferase activity"/>
    <property type="evidence" value="ECO:0007669"/>
    <property type="project" value="UniProtKB-KW"/>
</dbReference>
<dbReference type="EMBL" id="DS989849">
    <property type="protein sequence ID" value="EDX75547.1"/>
    <property type="molecule type" value="Genomic_DNA"/>
</dbReference>
<keyword evidence="2" id="KW-0489">Methyltransferase</keyword>
<name>B4VR91_9CYAN</name>
<dbReference type="AlphaFoldDB" id="B4VR91"/>
<dbReference type="InterPro" id="IPR050447">
    <property type="entry name" value="Erg6_SMT_methyltransf"/>
</dbReference>
<evidence type="ECO:0000313" key="2">
    <source>
        <dbReference type="EMBL" id="EDX75547.1"/>
    </source>
</evidence>
<proteinExistence type="predicted"/>
<dbReference type="PANTHER" id="PTHR44068">
    <property type="entry name" value="ZGC:194242"/>
    <property type="match status" value="1"/>
</dbReference>
<organism evidence="2 3">
    <name type="scientific">Coleofasciculus chthonoplastes PCC 7420</name>
    <dbReference type="NCBI Taxonomy" id="118168"/>
    <lineage>
        <taxon>Bacteria</taxon>
        <taxon>Bacillati</taxon>
        <taxon>Cyanobacteriota</taxon>
        <taxon>Cyanophyceae</taxon>
        <taxon>Coleofasciculales</taxon>
        <taxon>Coleofasciculaceae</taxon>
        <taxon>Coleofasciculus</taxon>
    </lineage>
</organism>
<dbReference type="Pfam" id="PF13649">
    <property type="entry name" value="Methyltransf_25"/>
    <property type="match status" value="1"/>
</dbReference>
<dbReference type="Proteomes" id="UP000003835">
    <property type="component" value="Unassembled WGS sequence"/>
</dbReference>
<dbReference type="InterPro" id="IPR029063">
    <property type="entry name" value="SAM-dependent_MTases_sf"/>
</dbReference>